<comment type="caution">
    <text evidence="8">The sequence shown here is derived from an EMBL/GenBank/DDBJ whole genome shotgun (WGS) entry which is preliminary data.</text>
</comment>
<evidence type="ECO:0000256" key="4">
    <source>
        <dbReference type="ARBA" id="ARBA00023212"/>
    </source>
</evidence>
<dbReference type="Pfam" id="PF17681">
    <property type="entry name" value="GCP_N_terminal"/>
    <property type="match status" value="1"/>
</dbReference>
<gene>
    <name evidence="8" type="ORF">DdX_00850</name>
</gene>
<dbReference type="Pfam" id="PF04130">
    <property type="entry name" value="GCP_C_terminal"/>
    <property type="match status" value="1"/>
</dbReference>
<comment type="subcellular location">
    <subcellularLocation>
        <location evidence="5">Cytoplasm</location>
        <location evidence="5">Cytoskeleton</location>
        <location evidence="5">Microtubule organizing center</location>
    </subcellularLocation>
</comment>
<dbReference type="GO" id="GO:0051225">
    <property type="term" value="P:spindle assembly"/>
    <property type="evidence" value="ECO:0007669"/>
    <property type="project" value="TreeGrafter"/>
</dbReference>
<dbReference type="GO" id="GO:0005874">
    <property type="term" value="C:microtubule"/>
    <property type="evidence" value="ECO:0007669"/>
    <property type="project" value="UniProtKB-KW"/>
</dbReference>
<dbReference type="GO" id="GO:0051011">
    <property type="term" value="F:microtubule minus-end binding"/>
    <property type="evidence" value="ECO:0007669"/>
    <property type="project" value="TreeGrafter"/>
</dbReference>
<dbReference type="GO" id="GO:0043015">
    <property type="term" value="F:gamma-tubulin binding"/>
    <property type="evidence" value="ECO:0007669"/>
    <property type="project" value="InterPro"/>
</dbReference>
<keyword evidence="3 5" id="KW-0493">Microtubule</keyword>
<dbReference type="EMBL" id="JAKKPZ010000001">
    <property type="protein sequence ID" value="KAI1728652.1"/>
    <property type="molecule type" value="Genomic_DNA"/>
</dbReference>
<dbReference type="AlphaFoldDB" id="A0AAD4NEG7"/>
<keyword evidence="2 5" id="KW-0963">Cytoplasm</keyword>
<dbReference type="GO" id="GO:0000278">
    <property type="term" value="P:mitotic cell cycle"/>
    <property type="evidence" value="ECO:0007669"/>
    <property type="project" value="TreeGrafter"/>
</dbReference>
<dbReference type="InterPro" id="IPR041470">
    <property type="entry name" value="GCP_N"/>
</dbReference>
<organism evidence="8 9">
    <name type="scientific">Ditylenchus destructor</name>
    <dbReference type="NCBI Taxonomy" id="166010"/>
    <lineage>
        <taxon>Eukaryota</taxon>
        <taxon>Metazoa</taxon>
        <taxon>Ecdysozoa</taxon>
        <taxon>Nematoda</taxon>
        <taxon>Chromadorea</taxon>
        <taxon>Rhabditida</taxon>
        <taxon>Tylenchina</taxon>
        <taxon>Tylenchomorpha</taxon>
        <taxon>Sphaerularioidea</taxon>
        <taxon>Anguinidae</taxon>
        <taxon>Anguininae</taxon>
        <taxon>Ditylenchus</taxon>
    </lineage>
</organism>
<evidence type="ECO:0000256" key="1">
    <source>
        <dbReference type="ARBA" id="ARBA00010337"/>
    </source>
</evidence>
<evidence type="ECO:0000256" key="3">
    <source>
        <dbReference type="ARBA" id="ARBA00022701"/>
    </source>
</evidence>
<evidence type="ECO:0000259" key="6">
    <source>
        <dbReference type="Pfam" id="PF04130"/>
    </source>
</evidence>
<reference evidence="8" key="1">
    <citation type="submission" date="2022-01" db="EMBL/GenBank/DDBJ databases">
        <title>Genome Sequence Resource for Two Populations of Ditylenchus destructor, the Migratory Endoparasitic Phytonematode.</title>
        <authorList>
            <person name="Zhang H."/>
            <person name="Lin R."/>
            <person name="Xie B."/>
        </authorList>
    </citation>
    <scope>NUCLEOTIDE SEQUENCE</scope>
    <source>
        <strain evidence="8">BazhouSP</strain>
    </source>
</reference>
<dbReference type="InterPro" id="IPR007259">
    <property type="entry name" value="GCP"/>
</dbReference>
<dbReference type="GO" id="GO:0007020">
    <property type="term" value="P:microtubule nucleation"/>
    <property type="evidence" value="ECO:0007669"/>
    <property type="project" value="InterPro"/>
</dbReference>
<proteinExistence type="inferred from homology"/>
<dbReference type="GO" id="GO:0031122">
    <property type="term" value="P:cytoplasmic microtubule organization"/>
    <property type="evidence" value="ECO:0007669"/>
    <property type="project" value="TreeGrafter"/>
</dbReference>
<evidence type="ECO:0000259" key="7">
    <source>
        <dbReference type="Pfam" id="PF17681"/>
    </source>
</evidence>
<evidence type="ECO:0000256" key="5">
    <source>
        <dbReference type="RuleBase" id="RU363050"/>
    </source>
</evidence>
<name>A0AAD4NEG7_9BILA</name>
<feature type="domain" description="Gamma tubulin complex component protein N-terminal" evidence="7">
    <location>
        <begin position="35"/>
        <end position="350"/>
    </location>
</feature>
<keyword evidence="4 5" id="KW-0206">Cytoskeleton</keyword>
<evidence type="ECO:0000313" key="8">
    <source>
        <dbReference type="EMBL" id="KAI1728652.1"/>
    </source>
</evidence>
<keyword evidence="9" id="KW-1185">Reference proteome</keyword>
<accession>A0AAD4NEG7</accession>
<dbReference type="PANTHER" id="PTHR19302">
    <property type="entry name" value="GAMMA TUBULIN COMPLEX PROTEIN"/>
    <property type="match status" value="1"/>
</dbReference>
<comment type="similarity">
    <text evidence="1 5">Belongs to the TUBGCP family.</text>
</comment>
<dbReference type="Proteomes" id="UP001201812">
    <property type="component" value="Unassembled WGS sequence"/>
</dbReference>
<sequence>MVNQKDGNARMHAFDQQYQMESSLGSMKSQQYVGELLLSLMGERSQLFQLNHDEVLVPPSTSSWHLLPPCLALDLDKTAEMVNNILKIEEWKGTVNCNDDCVKRAFVESLCEPYDAFMNSVDTMRMQHISQTAEISLEYLMKFVVQWRERIYLIFSLASKTNQLNGVALMNLSFKEWLMHCVADWSYNMLENILSRTSAAFHELATQWMLEGKLSPGIWMIENITSCTDKNTPDVSSQGSLSTTYDLLRTPFKKDDRNMTSFLRINHNAVPFSLSGSSYLVNKIFEIGKNVLLLKKFRNQHAYDYKVQERAALLETDLDKRKLWYDLRERGHLYFVVERLYDIMAQDVMEEMMIRQRLMDHIAFVQNYFLLMRGDFTGPLQEAVSEYSRKGVSRIGNRLKVEAKAEACISTALRCIDPVKPFQSLLRYLTAAPAPIQKIPLSSAPKKVLDSATKIRDDSHSRFVGDLLRMDYKPPDAIKPVFSHLLRTYTRLFLKISPALFVLKRIDDIALRLGHISKQAFRLADKDLQNVSRFLSCILLKIRMFTTRVLGRIFEEILSSQYLRFWEVVRSGIDLMPLIQLHEEFVKRLDSLIPKPNYIVNLRRALNITEELLTNTEENGIPANFVDQSQRLNKYARIVCEAEESLFQNTV</sequence>
<dbReference type="GO" id="GO:0000922">
    <property type="term" value="C:spindle pole"/>
    <property type="evidence" value="ECO:0007669"/>
    <property type="project" value="InterPro"/>
</dbReference>
<evidence type="ECO:0000256" key="2">
    <source>
        <dbReference type="ARBA" id="ARBA00022490"/>
    </source>
</evidence>
<feature type="domain" description="Gamma tubulin complex component C-terminal" evidence="6">
    <location>
        <begin position="358"/>
        <end position="589"/>
    </location>
</feature>
<dbReference type="Gene3D" id="1.20.120.1900">
    <property type="entry name" value="Gamma-tubulin complex, C-terminal domain"/>
    <property type="match status" value="1"/>
</dbReference>
<evidence type="ECO:0000313" key="9">
    <source>
        <dbReference type="Proteomes" id="UP001201812"/>
    </source>
</evidence>
<protein>
    <recommendedName>
        <fullName evidence="5">Gamma-tubulin complex component</fullName>
    </recommendedName>
</protein>
<dbReference type="GO" id="GO:0000930">
    <property type="term" value="C:gamma-tubulin complex"/>
    <property type="evidence" value="ECO:0007669"/>
    <property type="project" value="TreeGrafter"/>
</dbReference>
<dbReference type="InterPro" id="IPR040457">
    <property type="entry name" value="GCP_C"/>
</dbReference>
<dbReference type="InterPro" id="IPR042241">
    <property type="entry name" value="GCP_C_sf"/>
</dbReference>
<dbReference type="GO" id="GO:0051321">
    <property type="term" value="P:meiotic cell cycle"/>
    <property type="evidence" value="ECO:0007669"/>
    <property type="project" value="TreeGrafter"/>
</dbReference>